<reference evidence="1" key="1">
    <citation type="journal article" date="2015" name="Nature">
        <title>Complex archaea that bridge the gap between prokaryotes and eukaryotes.</title>
        <authorList>
            <person name="Spang A."/>
            <person name="Saw J.H."/>
            <person name="Jorgensen S.L."/>
            <person name="Zaremba-Niedzwiedzka K."/>
            <person name="Martijn J."/>
            <person name="Lind A.E."/>
            <person name="van Eijk R."/>
            <person name="Schleper C."/>
            <person name="Guy L."/>
            <person name="Ettema T.J."/>
        </authorList>
    </citation>
    <scope>NUCLEOTIDE SEQUENCE</scope>
</reference>
<proteinExistence type="predicted"/>
<accession>A0A0F9WAI7</accession>
<evidence type="ECO:0000313" key="1">
    <source>
        <dbReference type="EMBL" id="KKN75148.1"/>
    </source>
</evidence>
<name>A0A0F9WAI7_9ZZZZ</name>
<protein>
    <submittedName>
        <fullName evidence="1">Uncharacterized protein</fullName>
    </submittedName>
</protein>
<gene>
    <name evidence="1" type="ORF">LCGC14_0383070</name>
</gene>
<organism evidence="1">
    <name type="scientific">marine sediment metagenome</name>
    <dbReference type="NCBI Taxonomy" id="412755"/>
    <lineage>
        <taxon>unclassified sequences</taxon>
        <taxon>metagenomes</taxon>
        <taxon>ecological metagenomes</taxon>
    </lineage>
</organism>
<dbReference type="AlphaFoldDB" id="A0A0F9WAI7"/>
<dbReference type="EMBL" id="LAZR01000314">
    <property type="protein sequence ID" value="KKN75148.1"/>
    <property type="molecule type" value="Genomic_DNA"/>
</dbReference>
<sequence>MTMEATADDIAQDGSIGIKVDGKTVKYVKESDLGAIKSASEGKDREVSDLQAKLATANSKYDTERQSVLQERAAKEVAEKEGKESATHKTRVGELETELAGLKTSSGEALIKLTDRVRTGLVDGYKIDAEKVKDMALGELESTEANLILVGAKPAPANYDGKGGGAGSSSSDLEGKTPLALATIGYETTKK</sequence>
<comment type="caution">
    <text evidence="1">The sequence shown here is derived from an EMBL/GenBank/DDBJ whole genome shotgun (WGS) entry which is preliminary data.</text>
</comment>